<keyword evidence="1" id="KW-0808">Transferase</keyword>
<dbReference type="GO" id="GO:0008168">
    <property type="term" value="F:methyltransferase activity"/>
    <property type="evidence" value="ECO:0007669"/>
    <property type="project" value="UniProtKB-KW"/>
</dbReference>
<sequence>MISDCYLTNQSKVDWTGLGEVIRSLNEIVERAPTSGFITRLYSPADEDRIGADDRVFYTRDNARRLDTYRQLIDSVPEQLRSLLLGPLLSEASVH</sequence>
<dbReference type="EMBL" id="AUZX01010331">
    <property type="protein sequence ID" value="EQD48316.1"/>
    <property type="molecule type" value="Genomic_DNA"/>
</dbReference>
<comment type="caution">
    <text evidence="1">The sequence shown here is derived from an EMBL/GenBank/DDBJ whole genome shotgun (WGS) entry which is preliminary data.</text>
</comment>
<proteinExistence type="predicted"/>
<evidence type="ECO:0000313" key="1">
    <source>
        <dbReference type="EMBL" id="EQD48316.1"/>
    </source>
</evidence>
<dbReference type="AlphaFoldDB" id="T0ZJ03"/>
<dbReference type="GO" id="GO:0032259">
    <property type="term" value="P:methylation"/>
    <property type="evidence" value="ECO:0007669"/>
    <property type="project" value="UniProtKB-KW"/>
</dbReference>
<organism evidence="1">
    <name type="scientific">mine drainage metagenome</name>
    <dbReference type="NCBI Taxonomy" id="410659"/>
    <lineage>
        <taxon>unclassified sequences</taxon>
        <taxon>metagenomes</taxon>
        <taxon>ecological metagenomes</taxon>
    </lineage>
</organism>
<feature type="non-terminal residue" evidence="1">
    <location>
        <position position="95"/>
    </location>
</feature>
<protein>
    <submittedName>
        <fullName evidence="1">DNA modification methylase</fullName>
    </submittedName>
</protein>
<reference evidence="1" key="2">
    <citation type="journal article" date="2014" name="ISME J.">
        <title>Microbial stratification in low pH oxic and suboxic macroscopic growths along an acid mine drainage.</title>
        <authorList>
            <person name="Mendez-Garcia C."/>
            <person name="Mesa V."/>
            <person name="Sprenger R.R."/>
            <person name="Richter M."/>
            <person name="Diez M.S."/>
            <person name="Solano J."/>
            <person name="Bargiela R."/>
            <person name="Golyshina O.V."/>
            <person name="Manteca A."/>
            <person name="Ramos J.L."/>
            <person name="Gallego J.R."/>
            <person name="Llorente I."/>
            <person name="Martins Dos Santos V.A."/>
            <person name="Jensen O.N."/>
            <person name="Pelaez A.I."/>
            <person name="Sanchez J."/>
            <person name="Ferrer M."/>
        </authorList>
    </citation>
    <scope>NUCLEOTIDE SEQUENCE</scope>
</reference>
<keyword evidence="1" id="KW-0489">Methyltransferase</keyword>
<accession>T0ZJ03</accession>
<reference evidence="1" key="1">
    <citation type="submission" date="2013-08" db="EMBL/GenBank/DDBJ databases">
        <authorList>
            <person name="Mendez C."/>
            <person name="Richter M."/>
            <person name="Ferrer M."/>
            <person name="Sanchez J."/>
        </authorList>
    </citation>
    <scope>NUCLEOTIDE SEQUENCE</scope>
</reference>
<gene>
    <name evidence="1" type="ORF">B1A_14088</name>
</gene>
<name>T0ZJ03_9ZZZZ</name>